<keyword evidence="12" id="KW-0472">Membrane</keyword>
<keyword evidence="18" id="KW-0175">Coiled coil</keyword>
<protein>
    <recommendedName>
        <fullName evidence="16">Cilia- and flagella-associated protein 418</fullName>
    </recommendedName>
    <alternativeName>
        <fullName evidence="17">F-ATPase delta subunit</fullName>
    </alternativeName>
</protein>
<keyword evidence="7" id="KW-0375">Hydrogen ion transport</keyword>
<dbReference type="Pfam" id="PF14996">
    <property type="entry name" value="RMP"/>
    <property type="match status" value="1"/>
</dbReference>
<keyword evidence="22" id="KW-1185">Reference proteome</keyword>
<dbReference type="EMBL" id="CAJVCH010288486">
    <property type="protein sequence ID" value="CAG7785074.1"/>
    <property type="molecule type" value="Genomic_DNA"/>
</dbReference>
<evidence type="ECO:0000313" key="22">
    <source>
        <dbReference type="Proteomes" id="UP000708208"/>
    </source>
</evidence>
<dbReference type="PANTHER" id="PTHR33958">
    <property type="entry name" value="PROTEIN C8ORF37"/>
    <property type="match status" value="1"/>
</dbReference>
<evidence type="ECO:0000256" key="15">
    <source>
        <dbReference type="ARBA" id="ARBA00024819"/>
    </source>
</evidence>
<evidence type="ECO:0000256" key="4">
    <source>
        <dbReference type="ARBA" id="ARBA00005712"/>
    </source>
</evidence>
<dbReference type="OrthoDB" id="270171at2759"/>
<evidence type="ECO:0000256" key="10">
    <source>
        <dbReference type="ARBA" id="ARBA00023065"/>
    </source>
</evidence>
<evidence type="ECO:0000256" key="1">
    <source>
        <dbReference type="ARBA" id="ARBA00004273"/>
    </source>
</evidence>
<feature type="compositionally biased region" description="Polar residues" evidence="19">
    <location>
        <begin position="244"/>
        <end position="253"/>
    </location>
</feature>
<evidence type="ECO:0000256" key="18">
    <source>
        <dbReference type="SAM" id="Coils"/>
    </source>
</evidence>
<comment type="caution">
    <text evidence="21">The sequence shown here is derived from an EMBL/GenBank/DDBJ whole genome shotgun (WGS) entry which is preliminary data.</text>
</comment>
<proteinExistence type="inferred from homology"/>
<dbReference type="HAMAP" id="MF_00530">
    <property type="entry name" value="ATP_synth_epsil_bac"/>
    <property type="match status" value="1"/>
</dbReference>
<keyword evidence="6" id="KW-0963">Cytoplasm</keyword>
<keyword evidence="14" id="KW-0066">ATP synthesis</keyword>
<accession>A0A8J2L0P4</accession>
<evidence type="ECO:0000256" key="9">
    <source>
        <dbReference type="ARBA" id="ARBA00022946"/>
    </source>
</evidence>
<dbReference type="InterPro" id="IPR029239">
    <property type="entry name" value="CFAP418"/>
</dbReference>
<dbReference type="GO" id="GO:0005829">
    <property type="term" value="C:cytosol"/>
    <property type="evidence" value="ECO:0007669"/>
    <property type="project" value="TreeGrafter"/>
</dbReference>
<dbReference type="GO" id="GO:0005743">
    <property type="term" value="C:mitochondrial inner membrane"/>
    <property type="evidence" value="ECO:0007669"/>
    <property type="project" value="UniProtKB-SubCell"/>
</dbReference>
<keyword evidence="8" id="KW-0999">Mitochondrion inner membrane</keyword>
<evidence type="ECO:0000256" key="16">
    <source>
        <dbReference type="ARBA" id="ARBA00026215"/>
    </source>
</evidence>
<comment type="subcellular location">
    <subcellularLocation>
        <location evidence="3">Cytoplasm</location>
    </subcellularLocation>
    <subcellularLocation>
        <location evidence="1">Mitochondrion inner membrane</location>
    </subcellularLocation>
    <subcellularLocation>
        <location evidence="2">Photoreceptor inner segment</location>
    </subcellularLocation>
</comment>
<evidence type="ECO:0000256" key="11">
    <source>
        <dbReference type="ARBA" id="ARBA00023128"/>
    </source>
</evidence>
<name>A0A8J2L0P4_9HEXA</name>
<dbReference type="GO" id="GO:0045259">
    <property type="term" value="C:proton-transporting ATP synthase complex"/>
    <property type="evidence" value="ECO:0007669"/>
    <property type="project" value="UniProtKB-KW"/>
</dbReference>
<keyword evidence="13" id="KW-0139">CF(1)</keyword>
<keyword evidence="11" id="KW-0496">Mitochondrion</keyword>
<evidence type="ECO:0000256" key="7">
    <source>
        <dbReference type="ARBA" id="ARBA00022781"/>
    </source>
</evidence>
<evidence type="ECO:0000256" key="6">
    <source>
        <dbReference type="ARBA" id="ARBA00022490"/>
    </source>
</evidence>
<evidence type="ECO:0000256" key="5">
    <source>
        <dbReference type="ARBA" id="ARBA00022448"/>
    </source>
</evidence>
<comment type="similarity">
    <text evidence="4">Belongs to the ATPase epsilon chain family.</text>
</comment>
<dbReference type="Pfam" id="PF02823">
    <property type="entry name" value="ATP-synt_DE_N"/>
    <property type="match status" value="1"/>
</dbReference>
<feature type="domain" description="ATP synthase F1 complex delta/epsilon subunit N-terminal" evidence="20">
    <location>
        <begin position="27"/>
        <end position="108"/>
    </location>
</feature>
<evidence type="ECO:0000256" key="3">
    <source>
        <dbReference type="ARBA" id="ARBA00004496"/>
    </source>
</evidence>
<evidence type="ECO:0000256" key="14">
    <source>
        <dbReference type="ARBA" id="ARBA00023310"/>
    </source>
</evidence>
<dbReference type="GO" id="GO:0001917">
    <property type="term" value="C:photoreceptor inner segment"/>
    <property type="evidence" value="ECO:0007669"/>
    <property type="project" value="UniProtKB-SubCell"/>
</dbReference>
<dbReference type="InterPro" id="IPR001469">
    <property type="entry name" value="ATP_synth_F1_dsu/esu"/>
</dbReference>
<evidence type="ECO:0000256" key="13">
    <source>
        <dbReference type="ARBA" id="ARBA00023196"/>
    </source>
</evidence>
<gene>
    <name evidence="21" type="ORF">AFUS01_LOCUS23723</name>
</gene>
<feature type="coiled-coil region" evidence="18">
    <location>
        <begin position="116"/>
        <end position="143"/>
    </location>
</feature>
<dbReference type="CDD" id="cd12152">
    <property type="entry name" value="F1-ATPase_delta"/>
    <property type="match status" value="1"/>
</dbReference>
<evidence type="ECO:0000256" key="19">
    <source>
        <dbReference type="SAM" id="MobiDB-lite"/>
    </source>
</evidence>
<sequence length="391" mass="43783">MFLTRVGMRSAAAVFRRGYASAAGNEMSFTFAAPYQVYYSNANVKQVDVPSFSGSFGILPNHVPTLAVLKPGVVTVYEQDGQAKRYFVSSGSVTVNEDSSVQVLAEEAIPVESIDASAAQSELSSAQNELTRAGGEKEKAEAMIAVEVAQALVDAANHFNDSRCTTAYAAVAWDIRLLSEMSDPVVDDIETLLDQVEKKYISSASHSAPKPPVKDCPCNEKTETNWDEVEELLRDFRFEDTNPFGKQNNNSWARPQLKEENPEKREVSRELKCFPVYLSGSYEVMGHSEVGFERPCDKLKCVRCDFDIVYFDNFEWEASTDYLFLRNNMPDFEKLAAKLHKMKGTRAYACQCQHLSIEKLTNVNAVPQLRWVCGKHSLADQSLSTKYTQRY</sequence>
<evidence type="ECO:0000256" key="8">
    <source>
        <dbReference type="ARBA" id="ARBA00022792"/>
    </source>
</evidence>
<dbReference type="InterPro" id="IPR020546">
    <property type="entry name" value="ATP_synth_F1_dsu/esu_N"/>
</dbReference>
<dbReference type="AlphaFoldDB" id="A0A8J2L0P4"/>
<keyword evidence="10" id="KW-0406">Ion transport</keyword>
<evidence type="ECO:0000256" key="2">
    <source>
        <dbReference type="ARBA" id="ARBA00004437"/>
    </source>
</evidence>
<keyword evidence="9" id="KW-0809">Transit peptide</keyword>
<evidence type="ECO:0000313" key="21">
    <source>
        <dbReference type="EMBL" id="CAG7785074.1"/>
    </source>
</evidence>
<dbReference type="NCBIfam" id="TIGR01216">
    <property type="entry name" value="ATP_synt_epsi"/>
    <property type="match status" value="1"/>
</dbReference>
<keyword evidence="5" id="KW-0813">Transport</keyword>
<organism evidence="21 22">
    <name type="scientific">Allacma fusca</name>
    <dbReference type="NCBI Taxonomy" id="39272"/>
    <lineage>
        <taxon>Eukaryota</taxon>
        <taxon>Metazoa</taxon>
        <taxon>Ecdysozoa</taxon>
        <taxon>Arthropoda</taxon>
        <taxon>Hexapoda</taxon>
        <taxon>Collembola</taxon>
        <taxon>Symphypleona</taxon>
        <taxon>Sminthuridae</taxon>
        <taxon>Allacma</taxon>
    </lineage>
</organism>
<dbReference type="FunFam" id="2.60.15.10:FF:000004">
    <property type="entry name" value="ATP synthase subunit delta, mitochondrial"/>
    <property type="match status" value="1"/>
</dbReference>
<dbReference type="GO" id="GO:0046933">
    <property type="term" value="F:proton-transporting ATP synthase activity, rotational mechanism"/>
    <property type="evidence" value="ECO:0007669"/>
    <property type="project" value="InterPro"/>
</dbReference>
<comment type="function">
    <text evidence="15">May be involved in photoreceptor outer segment disk morphogenesis.</text>
</comment>
<dbReference type="Proteomes" id="UP000708208">
    <property type="component" value="Unassembled WGS sequence"/>
</dbReference>
<evidence type="ECO:0000256" key="17">
    <source>
        <dbReference type="ARBA" id="ARBA00031669"/>
    </source>
</evidence>
<evidence type="ECO:0000259" key="20">
    <source>
        <dbReference type="Pfam" id="PF02823"/>
    </source>
</evidence>
<evidence type="ECO:0000256" key="12">
    <source>
        <dbReference type="ARBA" id="ARBA00023136"/>
    </source>
</evidence>
<dbReference type="PANTHER" id="PTHR33958:SF1">
    <property type="entry name" value="CILIA- AND FLAGELLA-ASSOCIATED PROTEIN 418"/>
    <property type="match status" value="1"/>
</dbReference>
<feature type="region of interest" description="Disordered" evidence="19">
    <location>
        <begin position="242"/>
        <end position="264"/>
    </location>
</feature>
<reference evidence="21" key="1">
    <citation type="submission" date="2021-06" db="EMBL/GenBank/DDBJ databases">
        <authorList>
            <person name="Hodson N. C."/>
            <person name="Mongue J. A."/>
            <person name="Jaron S. K."/>
        </authorList>
    </citation>
    <scope>NUCLEOTIDE SEQUENCE</scope>
</reference>